<feature type="region of interest" description="Disordered" evidence="17">
    <location>
        <begin position="1"/>
        <end position="22"/>
    </location>
</feature>
<keyword evidence="6 15" id="KW-0375">Hydrogen ion transport</keyword>
<accession>A0A2U8E0N1</accession>
<keyword evidence="3 15" id="KW-1003">Cell membrane</keyword>
<proteinExistence type="inferred from homology"/>
<name>A0A2U8E0N1_9BACT</name>
<evidence type="ECO:0000256" key="1">
    <source>
        <dbReference type="ARBA" id="ARBA00005513"/>
    </source>
</evidence>
<evidence type="ECO:0000256" key="5">
    <source>
        <dbReference type="ARBA" id="ARBA00022692"/>
    </source>
</evidence>
<dbReference type="Proteomes" id="UP000244896">
    <property type="component" value="Chromosome"/>
</dbReference>
<dbReference type="GO" id="GO:0005886">
    <property type="term" value="C:plasma membrane"/>
    <property type="evidence" value="ECO:0007669"/>
    <property type="project" value="UniProtKB-SubCell"/>
</dbReference>
<dbReference type="GO" id="GO:0046961">
    <property type="term" value="F:proton-transporting ATPase activity, rotational mechanism"/>
    <property type="evidence" value="ECO:0007669"/>
    <property type="project" value="TreeGrafter"/>
</dbReference>
<dbReference type="InterPro" id="IPR005864">
    <property type="entry name" value="ATP_synth_F0_bsu_bac"/>
</dbReference>
<dbReference type="SUPFAM" id="SSF81573">
    <property type="entry name" value="F1F0 ATP synthase subunit B, membrane domain"/>
    <property type="match status" value="1"/>
</dbReference>
<comment type="subunit">
    <text evidence="13">F-type ATPases have 2 components, F(1) - the catalytic core - and F(0) - the membrane proton channel. F(1) has five subunits: alpha(3), beta(3), gamma(1), delta(1), epsilon(1). F(0) has four main subunits: a(1), b(2) and c(10-14). The alpha and beta chains form an alternating ring which encloses part of the gamma chain. F(1) is attached to F(0) by a central stalk formed by the gamma and epsilon chains, while a peripheral stalk is formed by the delta and b chains.</text>
</comment>
<evidence type="ECO:0000256" key="16">
    <source>
        <dbReference type="RuleBase" id="RU003848"/>
    </source>
</evidence>
<comment type="subcellular location">
    <subcellularLocation>
        <location evidence="15">Cell membrane</location>
        <topology evidence="15">Single-pass membrane protein</topology>
    </subcellularLocation>
    <subcellularLocation>
        <location evidence="14">Endomembrane system</location>
        <topology evidence="14">Single-pass membrane protein</topology>
    </subcellularLocation>
</comment>
<comment type="function">
    <text evidence="11 15">F(1)F(0) ATP synthase produces ATP from ADP in the presence of a proton or sodium gradient. F-type ATPases consist of two structural domains, F(1) containing the extramembraneous catalytic core and F(0) containing the membrane proton channel, linked together by a central stalk and a peripheral stalk. During catalysis, ATP synthesis in the catalytic domain of F(1) is coupled via a rotary mechanism of the central stalk subunits to proton translocation.</text>
</comment>
<keyword evidence="9 15" id="KW-0472">Membrane</keyword>
<dbReference type="OrthoDB" id="193321at2"/>
<dbReference type="HAMAP" id="MF_01398">
    <property type="entry name" value="ATP_synth_b_bprime"/>
    <property type="match status" value="1"/>
</dbReference>
<keyword evidence="2 15" id="KW-0813">Transport</keyword>
<keyword evidence="7 15" id="KW-1133">Transmembrane helix</keyword>
<comment type="function">
    <text evidence="12">Component of the F(0) channel, it forms part of the peripheral stalk, linking F(1) to F(0). The b'-subunit is a diverged and duplicated form of b found in plants and photosynthetic bacteria.</text>
</comment>
<evidence type="ECO:0000256" key="11">
    <source>
        <dbReference type="ARBA" id="ARBA00025198"/>
    </source>
</evidence>
<evidence type="ECO:0000256" key="4">
    <source>
        <dbReference type="ARBA" id="ARBA00022547"/>
    </source>
</evidence>
<dbReference type="PANTHER" id="PTHR33445">
    <property type="entry name" value="ATP SYNTHASE SUBUNIT B', CHLOROPLASTIC"/>
    <property type="match status" value="1"/>
</dbReference>
<keyword evidence="5 15" id="KW-0812">Transmembrane</keyword>
<evidence type="ECO:0000256" key="7">
    <source>
        <dbReference type="ARBA" id="ARBA00022989"/>
    </source>
</evidence>
<dbReference type="InterPro" id="IPR002146">
    <property type="entry name" value="ATP_synth_b/b'su_bac/chlpt"/>
</dbReference>
<keyword evidence="8 15" id="KW-0406">Ion transport</keyword>
<evidence type="ECO:0000313" key="19">
    <source>
        <dbReference type="Proteomes" id="UP000244896"/>
    </source>
</evidence>
<dbReference type="AlphaFoldDB" id="A0A2U8E0N1"/>
<evidence type="ECO:0000256" key="3">
    <source>
        <dbReference type="ARBA" id="ARBA00022475"/>
    </source>
</evidence>
<evidence type="ECO:0000256" key="14">
    <source>
        <dbReference type="ARBA" id="ARBA00037847"/>
    </source>
</evidence>
<evidence type="ECO:0000256" key="10">
    <source>
        <dbReference type="ARBA" id="ARBA00023310"/>
    </source>
</evidence>
<dbReference type="NCBIfam" id="TIGR01144">
    <property type="entry name" value="ATP_synt_b"/>
    <property type="match status" value="1"/>
</dbReference>
<evidence type="ECO:0000256" key="8">
    <source>
        <dbReference type="ARBA" id="ARBA00023065"/>
    </source>
</evidence>
<dbReference type="PANTHER" id="PTHR33445:SF1">
    <property type="entry name" value="ATP SYNTHASE SUBUNIT B"/>
    <property type="match status" value="1"/>
</dbReference>
<gene>
    <name evidence="15 18" type="primary">atpF</name>
    <name evidence="18" type="ORF">CKA38_02335</name>
</gene>
<keyword evidence="10 15" id="KW-0066">ATP synthesis</keyword>
<keyword evidence="19" id="KW-1185">Reference proteome</keyword>
<evidence type="ECO:0000256" key="13">
    <source>
        <dbReference type="ARBA" id="ARBA00026054"/>
    </source>
</evidence>
<dbReference type="InterPro" id="IPR050059">
    <property type="entry name" value="ATP_synthase_B_chain"/>
</dbReference>
<evidence type="ECO:0000256" key="17">
    <source>
        <dbReference type="SAM" id="MobiDB-lite"/>
    </source>
</evidence>
<dbReference type="Gene3D" id="6.10.250.1580">
    <property type="match status" value="1"/>
</dbReference>
<evidence type="ECO:0000256" key="2">
    <source>
        <dbReference type="ARBA" id="ARBA00022448"/>
    </source>
</evidence>
<evidence type="ECO:0000256" key="9">
    <source>
        <dbReference type="ARBA" id="ARBA00023136"/>
    </source>
</evidence>
<dbReference type="Pfam" id="PF00430">
    <property type="entry name" value="ATP-synt_B"/>
    <property type="match status" value="1"/>
</dbReference>
<dbReference type="CDD" id="cd06503">
    <property type="entry name" value="ATP-synt_Fo_b"/>
    <property type="match status" value="1"/>
</dbReference>
<evidence type="ECO:0000313" key="18">
    <source>
        <dbReference type="EMBL" id="AWI08254.1"/>
    </source>
</evidence>
<feature type="transmembrane region" description="Helical" evidence="15">
    <location>
        <begin position="39"/>
        <end position="58"/>
    </location>
</feature>
<evidence type="ECO:0000256" key="6">
    <source>
        <dbReference type="ARBA" id="ARBA00022781"/>
    </source>
</evidence>
<comment type="similarity">
    <text evidence="1 15 16">Belongs to the ATPase B chain family.</text>
</comment>
<comment type="subunit">
    <text evidence="15">F-type ATPases have 2 components, F(1) - the catalytic core - and F(0) - the membrane proton channel. F(1) has five subunits: alpha(3), beta(3), gamma(1), delta(1), epsilon(1). F(0) has three main subunits: a(1), b(2) and c(10-14). The alpha and beta chains form an alternating ring which encloses part of the gamma chain. F(1) is attached to F(0) by a central stalk formed by the gamma and epsilon chains, while a peripheral stalk is formed by the delta and b chains.</text>
</comment>
<keyword evidence="4 15" id="KW-0138">CF(0)</keyword>
<evidence type="ECO:0000256" key="12">
    <source>
        <dbReference type="ARBA" id="ARBA00025614"/>
    </source>
</evidence>
<evidence type="ECO:0000256" key="15">
    <source>
        <dbReference type="HAMAP-Rule" id="MF_01398"/>
    </source>
</evidence>
<dbReference type="EMBL" id="CP023004">
    <property type="protein sequence ID" value="AWI08254.1"/>
    <property type="molecule type" value="Genomic_DNA"/>
</dbReference>
<dbReference type="GO" id="GO:0045259">
    <property type="term" value="C:proton-transporting ATP synthase complex"/>
    <property type="evidence" value="ECO:0007669"/>
    <property type="project" value="UniProtKB-KW"/>
</dbReference>
<sequence>MNHHALTAAHSSRGNSPPPGIRRGITQIIHKFGIDWPNLTAQIVSFSVVAYILWRFAFKPILATLDTRQKKIDEGIKYAEQMKAELAASQQKQEAILREAQTKAQQIIADTQKTAKEYADKQQQEAVVRAADIVAKAQQAVELEHKKMLADARGEIARLVVATTERVLAKRLSDEDRAAYNATASESLINNEK</sequence>
<reference evidence="18 19" key="1">
    <citation type="journal article" date="2018" name="Syst. Appl. Microbiol.">
        <title>Ereboglobus luteus gen. nov. sp. nov. from cockroach guts, and new insights into the oxygen relationship of the genera Opitutus and Didymococcus (Verrucomicrobia: Opitutaceae).</title>
        <authorList>
            <person name="Tegtmeier D."/>
            <person name="Belitz A."/>
            <person name="Radek R."/>
            <person name="Heimerl T."/>
            <person name="Brune A."/>
        </authorList>
    </citation>
    <scope>NUCLEOTIDE SEQUENCE [LARGE SCALE GENOMIC DNA]</scope>
    <source>
        <strain evidence="18 19">Ho45</strain>
    </source>
</reference>
<dbReference type="GO" id="GO:0046933">
    <property type="term" value="F:proton-transporting ATP synthase activity, rotational mechanism"/>
    <property type="evidence" value="ECO:0007669"/>
    <property type="project" value="UniProtKB-UniRule"/>
</dbReference>
<dbReference type="KEGG" id="elut:CKA38_02335"/>
<dbReference type="InterPro" id="IPR028987">
    <property type="entry name" value="ATP_synth_B-like_membr_sf"/>
</dbReference>
<organism evidence="18 19">
    <name type="scientific">Ereboglobus luteus</name>
    <dbReference type="NCBI Taxonomy" id="1796921"/>
    <lineage>
        <taxon>Bacteria</taxon>
        <taxon>Pseudomonadati</taxon>
        <taxon>Verrucomicrobiota</taxon>
        <taxon>Opitutia</taxon>
        <taxon>Opitutales</taxon>
        <taxon>Opitutaceae</taxon>
        <taxon>Ereboglobus</taxon>
    </lineage>
</organism>
<protein>
    <recommendedName>
        <fullName evidence="15">ATP synthase subunit b</fullName>
    </recommendedName>
    <alternativeName>
        <fullName evidence="15">ATP synthase F(0) sector subunit b</fullName>
    </alternativeName>
    <alternativeName>
        <fullName evidence="15">ATPase subunit I</fullName>
    </alternativeName>
    <alternativeName>
        <fullName evidence="15">F-type ATPase subunit b</fullName>
        <shortName evidence="15">F-ATPase subunit b</shortName>
    </alternativeName>
</protein>
<dbReference type="GO" id="GO:0012505">
    <property type="term" value="C:endomembrane system"/>
    <property type="evidence" value="ECO:0007669"/>
    <property type="project" value="UniProtKB-SubCell"/>
</dbReference>